<feature type="transmembrane region" description="Helical" evidence="5">
    <location>
        <begin position="216"/>
        <end position="233"/>
    </location>
</feature>
<sequence length="441" mass="48816">MIQFSSPVVQAQTSVLTTKTIVWFGLFTILPVAYFLYWPSVYVFYGAALLGAACQCAARAKLPRINLPLVVGVKLALMTALFFFYSDSAGNILNIGGVIFVEAFALWFMTDAVAESSRSRFFKTLARLAALNILFYFVISVALARFMSIQNPIEDFLAGERVRLLAFQTGHSILIDLAFISMAIAVSNIARLGLLETISITTISIVSIFLAKSAGGYLVLISIGFAFAIEIIEVNKFIRALLYVPFFLAISVFFLQPDLLTDAIFYVRTELQGVSVSQYQNGDLSAGRALLNDMLTKVILENPWTGVGHDDPVIQYGTNIYSGLGLSERKTATTESGLRNAAQYGIPYFCCVVAFILQPLLIAFQSRERDVRIFCQALSFGLLTLLAVNSQFEVPHEPQHFIYFSLLALAVQFGLKRHSAVRKKRKTTNFARSAIVEQQNT</sequence>
<feature type="transmembrane region" description="Helical" evidence="5">
    <location>
        <begin position="92"/>
        <end position="113"/>
    </location>
</feature>
<evidence type="ECO:0000313" key="8">
    <source>
        <dbReference type="Proteomes" id="UP000246085"/>
    </source>
</evidence>
<gene>
    <name evidence="7" type="ORF">BRAD3257_6863</name>
</gene>
<dbReference type="KEGG" id="bvz:BRAD3257_6863"/>
<feature type="transmembrane region" description="Helical" evidence="5">
    <location>
        <begin position="164"/>
        <end position="185"/>
    </location>
</feature>
<name>A0A2U3Q8H5_9BRAD</name>
<dbReference type="Proteomes" id="UP000246085">
    <property type="component" value="Chromosome BRAD3257"/>
</dbReference>
<dbReference type="GO" id="GO:0016020">
    <property type="term" value="C:membrane"/>
    <property type="evidence" value="ECO:0007669"/>
    <property type="project" value="UniProtKB-SubCell"/>
</dbReference>
<comment type="subcellular location">
    <subcellularLocation>
        <location evidence="1">Membrane</location>
        <topology evidence="1">Multi-pass membrane protein</topology>
    </subcellularLocation>
</comment>
<evidence type="ECO:0000256" key="4">
    <source>
        <dbReference type="ARBA" id="ARBA00023136"/>
    </source>
</evidence>
<feature type="transmembrane region" description="Helical" evidence="5">
    <location>
        <begin position="125"/>
        <end position="144"/>
    </location>
</feature>
<feature type="transmembrane region" description="Helical" evidence="5">
    <location>
        <begin position="400"/>
        <end position="416"/>
    </location>
</feature>
<dbReference type="InterPro" id="IPR007016">
    <property type="entry name" value="O-antigen_ligase-rel_domated"/>
</dbReference>
<evidence type="ECO:0000256" key="5">
    <source>
        <dbReference type="SAM" id="Phobius"/>
    </source>
</evidence>
<accession>A0A2U3Q8H5</accession>
<feature type="transmembrane region" description="Helical" evidence="5">
    <location>
        <begin position="240"/>
        <end position="256"/>
    </location>
</feature>
<keyword evidence="4 5" id="KW-0472">Membrane</keyword>
<dbReference type="EMBL" id="LS398110">
    <property type="protein sequence ID" value="SPP97732.1"/>
    <property type="molecule type" value="Genomic_DNA"/>
</dbReference>
<dbReference type="AlphaFoldDB" id="A0A2U3Q8H5"/>
<feature type="transmembrane region" description="Helical" evidence="5">
    <location>
        <begin position="346"/>
        <end position="364"/>
    </location>
</feature>
<evidence type="ECO:0000256" key="1">
    <source>
        <dbReference type="ARBA" id="ARBA00004141"/>
    </source>
</evidence>
<keyword evidence="3 5" id="KW-1133">Transmembrane helix</keyword>
<feature type="transmembrane region" description="Helical" evidence="5">
    <location>
        <begin position="371"/>
        <end position="388"/>
    </location>
</feature>
<reference evidence="7 8" key="1">
    <citation type="submission" date="2018-03" db="EMBL/GenBank/DDBJ databases">
        <authorList>
            <person name="Gully D."/>
        </authorList>
    </citation>
    <scope>NUCLEOTIDE SEQUENCE [LARGE SCALE GENOMIC DNA]</scope>
    <source>
        <strain evidence="7">ORS3257</strain>
    </source>
</reference>
<dbReference type="Pfam" id="PF04932">
    <property type="entry name" value="Wzy_C"/>
    <property type="match status" value="1"/>
</dbReference>
<evidence type="ECO:0000256" key="2">
    <source>
        <dbReference type="ARBA" id="ARBA00022692"/>
    </source>
</evidence>
<organism evidence="7 8">
    <name type="scientific">Bradyrhizobium vignae</name>
    <dbReference type="NCBI Taxonomy" id="1549949"/>
    <lineage>
        <taxon>Bacteria</taxon>
        <taxon>Pseudomonadati</taxon>
        <taxon>Pseudomonadota</taxon>
        <taxon>Alphaproteobacteria</taxon>
        <taxon>Hyphomicrobiales</taxon>
        <taxon>Nitrobacteraceae</taxon>
        <taxon>Bradyrhizobium</taxon>
    </lineage>
</organism>
<evidence type="ECO:0000259" key="6">
    <source>
        <dbReference type="Pfam" id="PF04932"/>
    </source>
</evidence>
<feature type="transmembrane region" description="Helical" evidence="5">
    <location>
        <begin position="20"/>
        <end position="37"/>
    </location>
</feature>
<feature type="transmembrane region" description="Helical" evidence="5">
    <location>
        <begin position="67"/>
        <end position="86"/>
    </location>
</feature>
<proteinExistence type="predicted"/>
<feature type="domain" description="O-antigen ligase-related" evidence="6">
    <location>
        <begin position="203"/>
        <end position="316"/>
    </location>
</feature>
<protein>
    <recommendedName>
        <fullName evidence="6">O-antigen ligase-related domain-containing protein</fullName>
    </recommendedName>
</protein>
<keyword evidence="2 5" id="KW-0812">Transmembrane</keyword>
<evidence type="ECO:0000256" key="3">
    <source>
        <dbReference type="ARBA" id="ARBA00022989"/>
    </source>
</evidence>
<evidence type="ECO:0000313" key="7">
    <source>
        <dbReference type="EMBL" id="SPP97732.1"/>
    </source>
</evidence>